<dbReference type="OMA" id="TEQCNRR"/>
<keyword evidence="10 13" id="KW-0408">Iron</keyword>
<dbReference type="PANTHER" id="PTHR46300:SF7">
    <property type="entry name" value="P450, PUTATIVE (EUROFUNG)-RELATED"/>
    <property type="match status" value="1"/>
</dbReference>
<dbReference type="STRING" id="5627.A0A1C7MP83"/>
<dbReference type="GO" id="GO:0016705">
    <property type="term" value="F:oxidoreductase activity, acting on paired donors, with incorporation or reduction of molecular oxygen"/>
    <property type="evidence" value="ECO:0007669"/>
    <property type="project" value="InterPro"/>
</dbReference>
<dbReference type="AlphaFoldDB" id="A0A1C7MP83"/>
<sequence length="484" mass="54134">MLGLLPTLSLTHYAVALAVFALLYYATSLVRSNPSPLPPGPKGHWLIGNLLDMPRSVDRNLLARWKRTYGDMVYLKAFGYSILILNSPQAINDLLDKRGNIYSDRPVFVMAGELMGLGKSMGLINYGPEYKYLRKLTQHALNPDAPPHTPHDFSNQLRLTIGRVVLAITYGLSVETADSEYIADAELTMTLVDKSTVPGAYLVDVFPWLRHLPRWLPFTTFLAEGVFGHRQIYNFVTRPFEHVKREIAAGTAPPSFVADLLADNEAMQGGASEYDVEDGIKWAAGTMYGGGVETSFATVLTFFILMAQHPEEQARAQAELDGLVGHDRLARVQDRERLPYVRALITEVMRWHVVTPIGIARRTATDDVYMGYHIPKDTVVIPNSWGLSQLDNQQGPLHEFKPERFLDDIDSPMNPADYVFGYGRRICPGKALAENTLFLIIANTLLLFPSPHPRPARSRGRQDARRRTVLGVPRQLPGEVCVRD</sequence>
<dbReference type="CDD" id="cd11065">
    <property type="entry name" value="CYP64-like"/>
    <property type="match status" value="1"/>
</dbReference>
<keyword evidence="8" id="KW-1133">Transmembrane helix</keyword>
<accession>A0A1C7MP83</accession>
<evidence type="ECO:0000256" key="1">
    <source>
        <dbReference type="ARBA" id="ARBA00001971"/>
    </source>
</evidence>
<comment type="similarity">
    <text evidence="4 14">Belongs to the cytochrome P450 family.</text>
</comment>
<dbReference type="PRINTS" id="PR00463">
    <property type="entry name" value="EP450I"/>
</dbReference>
<comment type="pathway">
    <text evidence="3">Secondary metabolite biosynthesis.</text>
</comment>
<reference evidence="15 16" key="1">
    <citation type="submission" date="2016-03" db="EMBL/GenBank/DDBJ databases">
        <title>Whole genome sequencing of Grifola frondosa 9006-11.</title>
        <authorList>
            <person name="Min B."/>
            <person name="Park H."/>
            <person name="Kim J.-G."/>
            <person name="Cho H."/>
            <person name="Oh Y.-L."/>
            <person name="Kong W.-S."/>
            <person name="Choi I.-G."/>
        </authorList>
    </citation>
    <scope>NUCLEOTIDE SEQUENCE [LARGE SCALE GENOMIC DNA]</scope>
    <source>
        <strain evidence="15 16">9006-11</strain>
    </source>
</reference>
<keyword evidence="16" id="KW-1185">Reference proteome</keyword>
<keyword evidence="5 13" id="KW-0349">Heme</keyword>
<evidence type="ECO:0000313" key="16">
    <source>
        <dbReference type="Proteomes" id="UP000092993"/>
    </source>
</evidence>
<protein>
    <submittedName>
        <fullName evidence="15">O-methylsterigmatocystin oxidoreductase</fullName>
    </submittedName>
</protein>
<comment type="subcellular location">
    <subcellularLocation>
        <location evidence="2">Membrane</location>
        <topology evidence="2">Single-pass membrane protein</topology>
    </subcellularLocation>
</comment>
<evidence type="ECO:0000256" key="10">
    <source>
        <dbReference type="ARBA" id="ARBA00023004"/>
    </source>
</evidence>
<dbReference type="OrthoDB" id="2789670at2759"/>
<evidence type="ECO:0000256" key="14">
    <source>
        <dbReference type="RuleBase" id="RU000461"/>
    </source>
</evidence>
<evidence type="ECO:0000256" key="13">
    <source>
        <dbReference type="PIRSR" id="PIRSR602401-1"/>
    </source>
</evidence>
<evidence type="ECO:0000256" key="4">
    <source>
        <dbReference type="ARBA" id="ARBA00010617"/>
    </source>
</evidence>
<dbReference type="GO" id="GO:0004497">
    <property type="term" value="F:monooxygenase activity"/>
    <property type="evidence" value="ECO:0007669"/>
    <property type="project" value="UniProtKB-KW"/>
</dbReference>
<dbReference type="SUPFAM" id="SSF48264">
    <property type="entry name" value="Cytochrome P450"/>
    <property type="match status" value="1"/>
</dbReference>
<evidence type="ECO:0000256" key="11">
    <source>
        <dbReference type="ARBA" id="ARBA00023033"/>
    </source>
</evidence>
<evidence type="ECO:0000256" key="6">
    <source>
        <dbReference type="ARBA" id="ARBA00022692"/>
    </source>
</evidence>
<evidence type="ECO:0000256" key="12">
    <source>
        <dbReference type="ARBA" id="ARBA00023136"/>
    </source>
</evidence>
<dbReference type="InterPro" id="IPR036396">
    <property type="entry name" value="Cyt_P450_sf"/>
</dbReference>
<keyword evidence="9 14" id="KW-0560">Oxidoreductase</keyword>
<comment type="cofactor">
    <cofactor evidence="1 13">
        <name>heme</name>
        <dbReference type="ChEBI" id="CHEBI:30413"/>
    </cofactor>
</comment>
<dbReference type="GO" id="GO:0016020">
    <property type="term" value="C:membrane"/>
    <property type="evidence" value="ECO:0007669"/>
    <property type="project" value="UniProtKB-SubCell"/>
</dbReference>
<proteinExistence type="inferred from homology"/>
<keyword evidence="12" id="KW-0472">Membrane</keyword>
<evidence type="ECO:0000256" key="3">
    <source>
        <dbReference type="ARBA" id="ARBA00005179"/>
    </source>
</evidence>
<evidence type="ECO:0000256" key="8">
    <source>
        <dbReference type="ARBA" id="ARBA00022989"/>
    </source>
</evidence>
<organism evidence="15 16">
    <name type="scientific">Grifola frondosa</name>
    <name type="common">Maitake</name>
    <name type="synonym">Polyporus frondosus</name>
    <dbReference type="NCBI Taxonomy" id="5627"/>
    <lineage>
        <taxon>Eukaryota</taxon>
        <taxon>Fungi</taxon>
        <taxon>Dikarya</taxon>
        <taxon>Basidiomycota</taxon>
        <taxon>Agaricomycotina</taxon>
        <taxon>Agaricomycetes</taxon>
        <taxon>Polyporales</taxon>
        <taxon>Grifolaceae</taxon>
        <taxon>Grifola</taxon>
    </lineage>
</organism>
<evidence type="ECO:0000256" key="9">
    <source>
        <dbReference type="ARBA" id="ARBA00023002"/>
    </source>
</evidence>
<evidence type="ECO:0000256" key="7">
    <source>
        <dbReference type="ARBA" id="ARBA00022723"/>
    </source>
</evidence>
<name>A0A1C7MP83_GRIFR</name>
<dbReference type="GO" id="GO:0005506">
    <property type="term" value="F:iron ion binding"/>
    <property type="evidence" value="ECO:0007669"/>
    <property type="project" value="InterPro"/>
</dbReference>
<dbReference type="EMBL" id="LUGG01000002">
    <property type="protein sequence ID" value="OBZ78236.1"/>
    <property type="molecule type" value="Genomic_DNA"/>
</dbReference>
<dbReference type="InterPro" id="IPR001128">
    <property type="entry name" value="Cyt_P450"/>
</dbReference>
<comment type="caution">
    <text evidence="15">The sequence shown here is derived from an EMBL/GenBank/DDBJ whole genome shotgun (WGS) entry which is preliminary data.</text>
</comment>
<dbReference type="Pfam" id="PF00067">
    <property type="entry name" value="p450"/>
    <property type="match status" value="2"/>
</dbReference>
<keyword evidence="6" id="KW-0812">Transmembrane</keyword>
<dbReference type="InterPro" id="IPR017972">
    <property type="entry name" value="Cyt_P450_CS"/>
</dbReference>
<dbReference type="Proteomes" id="UP000092993">
    <property type="component" value="Unassembled WGS sequence"/>
</dbReference>
<dbReference type="GO" id="GO:0020037">
    <property type="term" value="F:heme binding"/>
    <property type="evidence" value="ECO:0007669"/>
    <property type="project" value="InterPro"/>
</dbReference>
<evidence type="ECO:0000256" key="5">
    <source>
        <dbReference type="ARBA" id="ARBA00022617"/>
    </source>
</evidence>
<dbReference type="Gene3D" id="1.10.630.10">
    <property type="entry name" value="Cytochrome P450"/>
    <property type="match status" value="1"/>
</dbReference>
<feature type="binding site" description="axial binding residue" evidence="13">
    <location>
        <position position="427"/>
    </location>
    <ligand>
        <name>heme</name>
        <dbReference type="ChEBI" id="CHEBI:30413"/>
    </ligand>
    <ligandPart>
        <name>Fe</name>
        <dbReference type="ChEBI" id="CHEBI:18248"/>
    </ligandPart>
</feature>
<dbReference type="InterPro" id="IPR002401">
    <property type="entry name" value="Cyt_P450_E_grp-I"/>
</dbReference>
<dbReference type="PROSITE" id="PS00086">
    <property type="entry name" value="CYTOCHROME_P450"/>
    <property type="match status" value="1"/>
</dbReference>
<evidence type="ECO:0000313" key="15">
    <source>
        <dbReference type="EMBL" id="OBZ78236.1"/>
    </source>
</evidence>
<evidence type="ECO:0000256" key="2">
    <source>
        <dbReference type="ARBA" id="ARBA00004167"/>
    </source>
</evidence>
<keyword evidence="11 14" id="KW-0503">Monooxygenase</keyword>
<dbReference type="PANTHER" id="PTHR46300">
    <property type="entry name" value="P450, PUTATIVE (EUROFUNG)-RELATED-RELATED"/>
    <property type="match status" value="1"/>
</dbReference>
<keyword evidence="7 13" id="KW-0479">Metal-binding</keyword>
<dbReference type="InterPro" id="IPR050364">
    <property type="entry name" value="Cytochrome_P450_fung"/>
</dbReference>
<gene>
    <name evidence="15" type="primary">ordA_10</name>
    <name evidence="15" type="ORF">A0H81_02453</name>
</gene>